<evidence type="ECO:0000313" key="2">
    <source>
        <dbReference type="EMBL" id="EFC40752.1"/>
    </source>
</evidence>
<proteinExistence type="predicted"/>
<dbReference type="VEuPathDB" id="AmoebaDB:NAEGRDRAFT_71323"/>
<organism evidence="3">
    <name type="scientific">Naegleria gruberi</name>
    <name type="common">Amoeba</name>
    <dbReference type="NCBI Taxonomy" id="5762"/>
    <lineage>
        <taxon>Eukaryota</taxon>
        <taxon>Discoba</taxon>
        <taxon>Heterolobosea</taxon>
        <taxon>Tetramitia</taxon>
        <taxon>Eutetramitia</taxon>
        <taxon>Vahlkampfiidae</taxon>
        <taxon>Naegleria</taxon>
    </lineage>
</organism>
<protein>
    <submittedName>
        <fullName evidence="2">Predicted protein</fullName>
    </submittedName>
</protein>
<name>D2VQR8_NAEGR</name>
<dbReference type="Proteomes" id="UP000006671">
    <property type="component" value="Unassembled WGS sequence"/>
</dbReference>
<dbReference type="InParanoid" id="D2VQR8"/>
<dbReference type="KEGG" id="ngr:NAEGRDRAFT_71323"/>
<feature type="region of interest" description="Disordered" evidence="1">
    <location>
        <begin position="1"/>
        <end position="27"/>
    </location>
</feature>
<evidence type="ECO:0000313" key="3">
    <source>
        <dbReference type="Proteomes" id="UP000006671"/>
    </source>
</evidence>
<gene>
    <name evidence="2" type="ORF">NAEGRDRAFT_71323</name>
</gene>
<keyword evidence="3" id="KW-1185">Reference proteome</keyword>
<dbReference type="EMBL" id="GG738890">
    <property type="protein sequence ID" value="EFC40752.1"/>
    <property type="molecule type" value="Genomic_DNA"/>
</dbReference>
<feature type="compositionally biased region" description="Low complexity" evidence="1">
    <location>
        <begin position="236"/>
        <end position="268"/>
    </location>
</feature>
<evidence type="ECO:0000256" key="1">
    <source>
        <dbReference type="SAM" id="MobiDB-lite"/>
    </source>
</evidence>
<feature type="region of interest" description="Disordered" evidence="1">
    <location>
        <begin position="235"/>
        <end position="268"/>
    </location>
</feature>
<dbReference type="OrthoDB" id="10254092at2759"/>
<feature type="compositionally biased region" description="Basic residues" evidence="1">
    <location>
        <begin position="1"/>
        <end position="12"/>
    </location>
</feature>
<feature type="compositionally biased region" description="Low complexity" evidence="1">
    <location>
        <begin position="13"/>
        <end position="27"/>
    </location>
</feature>
<dbReference type="GeneID" id="8864440"/>
<dbReference type="OMA" id="ELYAKCC"/>
<dbReference type="RefSeq" id="XP_002673496.1">
    <property type="nucleotide sequence ID" value="XM_002673450.1"/>
</dbReference>
<sequence>MKKSSQQGKKKTTTSQTTPKTSTTSNSLEETKFIQAENDIALLYVQCSLFWKKFGKEFTNWWTNQIKDERKRILLEISPDMKMEAPLDTYDHEFTDDLLPEFFWKELSENEKSLISLCSIYFTLSKDKIEEMEYKRLYAAQDTIFKKLQMPYGKFTCYHEGKFYQIKKGASEQEIKSFLAISTVCDANTIFLVHQRLAFLYTTLTLACDAFFVSKGEDGEKLRSELEMEYQTLLKSATTSNKTPSPTTTTITGSSSSSSSSTTDVKNK</sequence>
<dbReference type="AlphaFoldDB" id="D2VQR8"/>
<reference evidence="2 3" key="1">
    <citation type="journal article" date="2010" name="Cell">
        <title>The genome of Naegleria gruberi illuminates early eukaryotic versatility.</title>
        <authorList>
            <person name="Fritz-Laylin L.K."/>
            <person name="Prochnik S.E."/>
            <person name="Ginger M.L."/>
            <person name="Dacks J.B."/>
            <person name="Carpenter M.L."/>
            <person name="Field M.C."/>
            <person name="Kuo A."/>
            <person name="Paredez A."/>
            <person name="Chapman J."/>
            <person name="Pham J."/>
            <person name="Shu S."/>
            <person name="Neupane R."/>
            <person name="Cipriano M."/>
            <person name="Mancuso J."/>
            <person name="Tu H."/>
            <person name="Salamov A."/>
            <person name="Lindquist E."/>
            <person name="Shapiro H."/>
            <person name="Lucas S."/>
            <person name="Grigoriev I.V."/>
            <person name="Cande W.Z."/>
            <person name="Fulton C."/>
            <person name="Rokhsar D.S."/>
            <person name="Dawson S.C."/>
        </authorList>
    </citation>
    <scope>NUCLEOTIDE SEQUENCE [LARGE SCALE GENOMIC DNA]</scope>
    <source>
        <strain evidence="2 3">NEG-M</strain>
    </source>
</reference>
<accession>D2VQR8</accession>